<keyword evidence="1" id="KW-0067">ATP-binding</keyword>
<dbReference type="InterPro" id="IPR041356">
    <property type="entry name" value="PGM1_C"/>
</dbReference>
<dbReference type="EMBL" id="BNEA01000015">
    <property type="protein sequence ID" value="GHI56913.1"/>
    <property type="molecule type" value="Genomic_DNA"/>
</dbReference>
<evidence type="ECO:0000313" key="3">
    <source>
        <dbReference type="EMBL" id="GHI56913.1"/>
    </source>
</evidence>
<evidence type="ECO:0000313" key="4">
    <source>
        <dbReference type="Proteomes" id="UP000646738"/>
    </source>
</evidence>
<evidence type="ECO:0000256" key="1">
    <source>
        <dbReference type="PROSITE-ProRule" id="PRU00409"/>
    </source>
</evidence>
<dbReference type="Pfam" id="PF18105">
    <property type="entry name" value="PGM1_C"/>
    <property type="match status" value="1"/>
</dbReference>
<gene>
    <name evidence="3" type="ORF">Srubr_67590</name>
</gene>
<dbReference type="InterPro" id="IPR040754">
    <property type="entry name" value="PreAtp-grasp"/>
</dbReference>
<dbReference type="SUPFAM" id="SSF56059">
    <property type="entry name" value="Glutathione synthetase ATP-binding domain-like"/>
    <property type="match status" value="1"/>
</dbReference>
<keyword evidence="1" id="KW-0547">Nucleotide-binding</keyword>
<feature type="domain" description="ATP-grasp" evidence="2">
    <location>
        <begin position="160"/>
        <end position="376"/>
    </location>
</feature>
<proteinExistence type="predicted"/>
<dbReference type="InterPro" id="IPR011761">
    <property type="entry name" value="ATP-grasp"/>
</dbReference>
<organism evidence="3 4">
    <name type="scientific">Streptomyces rubradiris</name>
    <name type="common">Streptomyces achromogenes subsp. rubradiris</name>
    <dbReference type="NCBI Taxonomy" id="285531"/>
    <lineage>
        <taxon>Bacteria</taxon>
        <taxon>Bacillati</taxon>
        <taxon>Actinomycetota</taxon>
        <taxon>Actinomycetes</taxon>
        <taxon>Kitasatosporales</taxon>
        <taxon>Streptomycetaceae</taxon>
        <taxon>Streptomyces</taxon>
    </lineage>
</organism>
<dbReference type="Pfam" id="PF18604">
    <property type="entry name" value="PreAtp-grasp"/>
    <property type="match status" value="1"/>
</dbReference>
<accession>A0ABQ3RM34</accession>
<keyword evidence="4" id="KW-1185">Reference proteome</keyword>
<reference evidence="4" key="1">
    <citation type="submission" date="2023-07" db="EMBL/GenBank/DDBJ databases">
        <title>Whole genome shotgun sequence of Streptomyces achromogenes subsp. rubradiris NBRC 14000.</title>
        <authorList>
            <person name="Komaki H."/>
            <person name="Tamura T."/>
        </authorList>
    </citation>
    <scope>NUCLEOTIDE SEQUENCE [LARGE SCALE GENOMIC DNA]</scope>
    <source>
        <strain evidence="4">NBRC 14000</strain>
    </source>
</reference>
<evidence type="ECO:0000259" key="2">
    <source>
        <dbReference type="PROSITE" id="PS50975"/>
    </source>
</evidence>
<dbReference type="Proteomes" id="UP000646738">
    <property type="component" value="Unassembled WGS sequence"/>
</dbReference>
<comment type="caution">
    <text evidence="3">The sequence shown here is derived from an EMBL/GenBank/DDBJ whole genome shotgun (WGS) entry which is preliminary data.</text>
</comment>
<name>A0ABQ3RM34_STRRR</name>
<protein>
    <recommendedName>
        <fullName evidence="2">ATP-grasp domain-containing protein</fullName>
    </recommendedName>
</protein>
<dbReference type="InterPro" id="IPR053705">
    <property type="entry name" value="LpgL-glutamate_ligase"/>
</dbReference>
<dbReference type="InterPro" id="IPR003806">
    <property type="entry name" value="ATP-grasp_PylC-type"/>
</dbReference>
<sequence length="464" mass="50095">MADSGYTQILIYALNYADRMLEEVPYLRYSAERSLGFLWSLRDPDERAVVVTSEPVDPYTLEYHFRDVFGFDDRMIESVRDRLTLLTPGVRRARPLDDLVLGDDGLVATLRDAVGKTARAGIVHFMASEALDELARRIGADLDEGHASLAARWGSKAGSKEILLRAGVPVPGGGAEALRGEAEVAAAIRRLAGGPDRPRHVLVKVSASTWAASVGNVLIDCEKYARTGDLLGSAEVLRMSAEEFHRELADEGVIVEEFLEGVTSSPSGQGYVTADGTVKVLACHDQVLSGGQYWGCRYPAEERWRPAITDAVARTGAVLASLGHRGSFGVDFVIAGDRGPLAVEINLRKVGPSHVLRYAEALVGRDVGADGRLRRPDGQAMCYVHGRILDPEALGRLDPRTAVARLRAEDLLYRRDRGEGVALHVLGALKTCGFVELTALAPTFGAAERYTEAARAALLRPAAG</sequence>
<dbReference type="RefSeq" id="WP_189992625.1">
    <property type="nucleotide sequence ID" value="NZ_BNCB01000004.1"/>
</dbReference>
<dbReference type="PROSITE" id="PS50975">
    <property type="entry name" value="ATP_GRASP"/>
    <property type="match status" value="1"/>
</dbReference>
<dbReference type="Gene3D" id="3.30.470.20">
    <property type="entry name" value="ATP-grasp fold, B domain"/>
    <property type="match status" value="1"/>
</dbReference>
<dbReference type="Pfam" id="PF02655">
    <property type="entry name" value="ATP-grasp_3"/>
    <property type="match status" value="1"/>
</dbReference>
<dbReference type="NCBIfam" id="NF042917">
    <property type="entry name" value="PAGG_GluLig_BesA"/>
    <property type="match status" value="1"/>
</dbReference>